<dbReference type="InterPro" id="IPR052512">
    <property type="entry name" value="4CMD/NDH-1_regulator"/>
</dbReference>
<evidence type="ECO:0000259" key="1">
    <source>
        <dbReference type="Pfam" id="PF02627"/>
    </source>
</evidence>
<dbReference type="EC" id="4.1.1.44" evidence="2"/>
<gene>
    <name evidence="2" type="ORF">GGR37_002287</name>
</gene>
<dbReference type="GO" id="GO:0051920">
    <property type="term" value="F:peroxiredoxin activity"/>
    <property type="evidence" value="ECO:0007669"/>
    <property type="project" value="InterPro"/>
</dbReference>
<dbReference type="GO" id="GO:0047575">
    <property type="term" value="F:4-carboxymuconolactone decarboxylase activity"/>
    <property type="evidence" value="ECO:0007669"/>
    <property type="project" value="UniProtKB-EC"/>
</dbReference>
<dbReference type="Pfam" id="PF02627">
    <property type="entry name" value="CMD"/>
    <property type="match status" value="1"/>
</dbReference>
<dbReference type="SUPFAM" id="SSF69118">
    <property type="entry name" value="AhpD-like"/>
    <property type="match status" value="1"/>
</dbReference>
<sequence length="143" mass="15815">MGKVGDEDRFERGLALRKDVLGASYVENAMARADDFTRPMQELSTSYCWGEIWSRPGLSRRERSLLNLGMISALNRPHELRLHVKAARRNGLTNEEIREALLQVAVYCGIPAGIDSTRIAAEALAEYEAELASAGPSVGERPE</sequence>
<organism evidence="2 3">
    <name type="scientific">Novosphingobium taihuense</name>
    <dbReference type="NCBI Taxonomy" id="260085"/>
    <lineage>
        <taxon>Bacteria</taxon>
        <taxon>Pseudomonadati</taxon>
        <taxon>Pseudomonadota</taxon>
        <taxon>Alphaproteobacteria</taxon>
        <taxon>Sphingomonadales</taxon>
        <taxon>Sphingomonadaceae</taxon>
        <taxon>Novosphingobium</taxon>
    </lineage>
</organism>
<dbReference type="RefSeq" id="WP_144903518.1">
    <property type="nucleotide sequence ID" value="NZ_JACHOA010000004.1"/>
</dbReference>
<dbReference type="InterPro" id="IPR029032">
    <property type="entry name" value="AhpD-like"/>
</dbReference>
<proteinExistence type="predicted"/>
<reference evidence="2 3" key="1">
    <citation type="submission" date="2020-08" db="EMBL/GenBank/DDBJ databases">
        <title>Genomic Encyclopedia of Type Strains, Phase IV (KMG-IV): sequencing the most valuable type-strain genomes for metagenomic binning, comparative biology and taxonomic classification.</title>
        <authorList>
            <person name="Goeker M."/>
        </authorList>
    </citation>
    <scope>NUCLEOTIDE SEQUENCE [LARGE SCALE GENOMIC DNA]</scope>
    <source>
        <strain evidence="2 3">DSM 17507</strain>
    </source>
</reference>
<dbReference type="Gene3D" id="1.20.1290.10">
    <property type="entry name" value="AhpD-like"/>
    <property type="match status" value="1"/>
</dbReference>
<feature type="domain" description="Carboxymuconolactone decarboxylase-like" evidence="1">
    <location>
        <begin position="40"/>
        <end position="121"/>
    </location>
</feature>
<dbReference type="PANTHER" id="PTHR33570:SF2">
    <property type="entry name" value="CARBOXYMUCONOLACTONE DECARBOXYLASE-LIKE DOMAIN-CONTAINING PROTEIN"/>
    <property type="match status" value="1"/>
</dbReference>
<dbReference type="Proteomes" id="UP000538566">
    <property type="component" value="Unassembled WGS sequence"/>
</dbReference>
<evidence type="ECO:0000313" key="3">
    <source>
        <dbReference type="Proteomes" id="UP000538566"/>
    </source>
</evidence>
<keyword evidence="2" id="KW-0456">Lyase</keyword>
<dbReference type="PANTHER" id="PTHR33570">
    <property type="entry name" value="4-CARBOXYMUCONOLACTONE DECARBOXYLASE FAMILY PROTEIN"/>
    <property type="match status" value="1"/>
</dbReference>
<name>A0A7W7ABW5_9SPHN</name>
<evidence type="ECO:0000313" key="2">
    <source>
        <dbReference type="EMBL" id="MBB4614001.1"/>
    </source>
</evidence>
<dbReference type="EMBL" id="JACHOA010000004">
    <property type="protein sequence ID" value="MBB4614001.1"/>
    <property type="molecule type" value="Genomic_DNA"/>
</dbReference>
<dbReference type="InterPro" id="IPR003779">
    <property type="entry name" value="CMD-like"/>
</dbReference>
<comment type="caution">
    <text evidence="2">The sequence shown here is derived from an EMBL/GenBank/DDBJ whole genome shotgun (WGS) entry which is preliminary data.</text>
</comment>
<dbReference type="OrthoDB" id="9801400at2"/>
<accession>A0A7W7ABW5</accession>
<keyword evidence="3" id="KW-1185">Reference proteome</keyword>
<protein>
    <submittedName>
        <fullName evidence="2">4-carboxymuconolactone decarboxylase</fullName>
        <ecNumber evidence="2">4.1.1.44</ecNumber>
    </submittedName>
</protein>
<dbReference type="AlphaFoldDB" id="A0A7W7ABW5"/>